<dbReference type="Gene3D" id="1.20.1260.10">
    <property type="match status" value="1"/>
</dbReference>
<comment type="caution">
    <text evidence="3">The sequence shown here is derived from an EMBL/GenBank/DDBJ whole genome shotgun (WGS) entry which is preliminary data.</text>
</comment>
<evidence type="ECO:0000313" key="4">
    <source>
        <dbReference type="Proteomes" id="UP000587462"/>
    </source>
</evidence>
<feature type="compositionally biased region" description="Pro residues" evidence="1">
    <location>
        <begin position="202"/>
        <end position="212"/>
    </location>
</feature>
<sequence>MRSRTGTGLLVAALAATLAALLFPLWTYHPRTGTVTVGLAAGSVPTRYGPLSAADRDFVTRVRQAGLWEMPAGQQAMARGTTAAVRHAGEHLVEGHSALDKHVRDVAGRLGLSLPSQPTAEQRDWLTRLDAAQGDAYDREFANTLRLAHGKVFALVGQVRAATRNSAVRELADDANATVLDHMKVLEDTGLVDFDALASRLPRPPVPAPDSPSPSSSPSEK</sequence>
<evidence type="ECO:0000313" key="3">
    <source>
        <dbReference type="EMBL" id="NVK76331.1"/>
    </source>
</evidence>
<proteinExistence type="predicted"/>
<gene>
    <name evidence="3" type="ORF">HG542_01495</name>
</gene>
<dbReference type="PANTHER" id="PTHR38593:SF1">
    <property type="entry name" value="BLR2558 PROTEIN"/>
    <property type="match status" value="1"/>
</dbReference>
<dbReference type="Proteomes" id="UP000587462">
    <property type="component" value="Unassembled WGS sequence"/>
</dbReference>
<name>A0A7Y7B0D9_STRMO</name>
<dbReference type="InterPro" id="IPR025419">
    <property type="entry name" value="DUF4142"/>
</dbReference>
<feature type="domain" description="DUF4142" evidence="2">
    <location>
        <begin position="54"/>
        <end position="185"/>
    </location>
</feature>
<dbReference type="Pfam" id="PF13628">
    <property type="entry name" value="DUF4142"/>
    <property type="match status" value="1"/>
</dbReference>
<evidence type="ECO:0000259" key="2">
    <source>
        <dbReference type="Pfam" id="PF13628"/>
    </source>
</evidence>
<organism evidence="3 4">
    <name type="scientific">Streptomyces morookaense</name>
    <name type="common">Streptoverticillium morookaense</name>
    <dbReference type="NCBI Taxonomy" id="1970"/>
    <lineage>
        <taxon>Bacteria</taxon>
        <taxon>Bacillati</taxon>
        <taxon>Actinomycetota</taxon>
        <taxon>Actinomycetes</taxon>
        <taxon>Kitasatosporales</taxon>
        <taxon>Streptomycetaceae</taxon>
        <taxon>Streptomyces</taxon>
    </lineage>
</organism>
<protein>
    <submittedName>
        <fullName evidence="3">DUF4142 domain-containing protein</fullName>
    </submittedName>
</protein>
<dbReference type="EMBL" id="JABBXF010000002">
    <property type="protein sequence ID" value="NVK76331.1"/>
    <property type="molecule type" value="Genomic_DNA"/>
</dbReference>
<evidence type="ECO:0000256" key="1">
    <source>
        <dbReference type="SAM" id="MobiDB-lite"/>
    </source>
</evidence>
<dbReference type="AlphaFoldDB" id="A0A7Y7B0D9"/>
<dbReference type="InterPro" id="IPR012347">
    <property type="entry name" value="Ferritin-like"/>
</dbReference>
<dbReference type="RefSeq" id="WP_171078121.1">
    <property type="nucleotide sequence ID" value="NZ_BNBU01000007.1"/>
</dbReference>
<reference evidence="3 4" key="1">
    <citation type="submission" date="2020-04" db="EMBL/GenBank/DDBJ databases">
        <title>Draft Genome Sequence of Streptomyces morookaense DSM 40503, an 8-azaguanine-producing strain.</title>
        <authorList>
            <person name="Qi J."/>
            <person name="Gao J.-M."/>
        </authorList>
    </citation>
    <scope>NUCLEOTIDE SEQUENCE [LARGE SCALE GENOMIC DNA]</scope>
    <source>
        <strain evidence="3 4">DSM 40503</strain>
    </source>
</reference>
<feature type="region of interest" description="Disordered" evidence="1">
    <location>
        <begin position="199"/>
        <end position="221"/>
    </location>
</feature>
<keyword evidence="4" id="KW-1185">Reference proteome</keyword>
<dbReference type="PANTHER" id="PTHR38593">
    <property type="entry name" value="BLR2558 PROTEIN"/>
    <property type="match status" value="1"/>
</dbReference>
<accession>A0A7Y7B0D9</accession>